<organism evidence="3 4">
    <name type="scientific">Jatropha curcas</name>
    <name type="common">Barbados nut</name>
    <dbReference type="NCBI Taxonomy" id="180498"/>
    <lineage>
        <taxon>Eukaryota</taxon>
        <taxon>Viridiplantae</taxon>
        <taxon>Streptophyta</taxon>
        <taxon>Embryophyta</taxon>
        <taxon>Tracheophyta</taxon>
        <taxon>Spermatophyta</taxon>
        <taxon>Magnoliopsida</taxon>
        <taxon>eudicotyledons</taxon>
        <taxon>Gunneridae</taxon>
        <taxon>Pentapetalae</taxon>
        <taxon>rosids</taxon>
        <taxon>fabids</taxon>
        <taxon>Malpighiales</taxon>
        <taxon>Euphorbiaceae</taxon>
        <taxon>Crotonoideae</taxon>
        <taxon>Jatropheae</taxon>
        <taxon>Jatropha</taxon>
    </lineage>
</organism>
<dbReference type="Proteomes" id="UP000027138">
    <property type="component" value="Unassembled WGS sequence"/>
</dbReference>
<feature type="region of interest" description="Disordered" evidence="1">
    <location>
        <begin position="77"/>
        <end position="112"/>
    </location>
</feature>
<feature type="compositionally biased region" description="Basic residues" evidence="1">
    <location>
        <begin position="95"/>
        <end position="104"/>
    </location>
</feature>
<evidence type="ECO:0000313" key="4">
    <source>
        <dbReference type="Proteomes" id="UP000027138"/>
    </source>
</evidence>
<dbReference type="STRING" id="180498.A0A067JYM0"/>
<accession>A0A067JYM0</accession>
<dbReference type="KEGG" id="jcu:105646522"/>
<dbReference type="PANTHER" id="PTHR45376">
    <property type="entry name" value="CHAPERONE DNAJ-DOMAIN SUPERFAMILY PROTEIN-RELATED"/>
    <property type="match status" value="1"/>
</dbReference>
<dbReference type="InterPro" id="IPR036869">
    <property type="entry name" value="J_dom_sf"/>
</dbReference>
<dbReference type="Pfam" id="PF00226">
    <property type="entry name" value="DnaJ"/>
    <property type="match status" value="1"/>
</dbReference>
<dbReference type="CDD" id="cd06257">
    <property type="entry name" value="DnaJ"/>
    <property type="match status" value="1"/>
</dbReference>
<protein>
    <recommendedName>
        <fullName evidence="2">J domain-containing protein</fullName>
    </recommendedName>
</protein>
<keyword evidence="4" id="KW-1185">Reference proteome</keyword>
<dbReference type="SUPFAM" id="SSF46565">
    <property type="entry name" value="Chaperone J-domain"/>
    <property type="match status" value="1"/>
</dbReference>
<dbReference type="AlphaFoldDB" id="A0A067JYM0"/>
<sequence length="254" mass="29463">MMNSGSKAAFFMPQSNCFQLRAALFHSTPVLERKRGNFWDARPNGHPRRSSKWQRKQALLRNIGVYTDYFFENWRNDSEEDDPSPSRGTSWFRKQYSRGSRRNRTGNQGAWRSGKKGFQFCEDDIDVENIFRSMFGGNRYFYWSFINGGNPQWRSSSSYSNYYGRNWRYRVEYDHDSSTESDDNVDSNLASERIALGLNASGPLKLEDVKNAYRACALKWHPDRHQGSSKAIAEEKFKHCSAAYQSLCDKLGTA</sequence>
<dbReference type="PRINTS" id="PR00625">
    <property type="entry name" value="JDOMAIN"/>
</dbReference>
<feature type="domain" description="J" evidence="2">
    <location>
        <begin position="191"/>
        <end position="252"/>
    </location>
</feature>
<proteinExistence type="predicted"/>
<dbReference type="OrthoDB" id="10250354at2759"/>
<evidence type="ECO:0000259" key="2">
    <source>
        <dbReference type="PROSITE" id="PS50076"/>
    </source>
</evidence>
<evidence type="ECO:0000313" key="3">
    <source>
        <dbReference type="EMBL" id="KDP24629.1"/>
    </source>
</evidence>
<dbReference type="EMBL" id="KK915100">
    <property type="protein sequence ID" value="KDP24629.1"/>
    <property type="molecule type" value="Genomic_DNA"/>
</dbReference>
<evidence type="ECO:0000256" key="1">
    <source>
        <dbReference type="SAM" id="MobiDB-lite"/>
    </source>
</evidence>
<dbReference type="Gene3D" id="1.10.287.110">
    <property type="entry name" value="DnaJ domain"/>
    <property type="match status" value="1"/>
</dbReference>
<name>A0A067JYM0_JATCU</name>
<dbReference type="SMART" id="SM00271">
    <property type="entry name" value="DnaJ"/>
    <property type="match status" value="1"/>
</dbReference>
<dbReference type="InterPro" id="IPR001623">
    <property type="entry name" value="DnaJ_domain"/>
</dbReference>
<reference evidence="3 4" key="1">
    <citation type="journal article" date="2014" name="PLoS ONE">
        <title>Global Analysis of Gene Expression Profiles in Physic Nut (Jatropha curcas L.) Seedlings Exposed to Salt Stress.</title>
        <authorList>
            <person name="Zhang L."/>
            <person name="Zhang C."/>
            <person name="Wu P."/>
            <person name="Chen Y."/>
            <person name="Li M."/>
            <person name="Jiang H."/>
            <person name="Wu G."/>
        </authorList>
    </citation>
    <scope>NUCLEOTIDE SEQUENCE [LARGE SCALE GENOMIC DNA]</scope>
    <source>
        <strain evidence="4">cv. GZQX0401</strain>
        <tissue evidence="3">Young leaves</tissue>
    </source>
</reference>
<dbReference type="PROSITE" id="PS50076">
    <property type="entry name" value="DNAJ_2"/>
    <property type="match status" value="1"/>
</dbReference>
<gene>
    <name evidence="3" type="ORF">JCGZ_25545</name>
</gene>
<dbReference type="PANTHER" id="PTHR45376:SF1">
    <property type="entry name" value="CHAPERONE DNAJ-DOMAIN SUPERFAMILY PROTEIN-RELATED"/>
    <property type="match status" value="1"/>
</dbReference>